<dbReference type="GeneID" id="62877694"/>
<keyword evidence="1" id="KW-0614">Plasmid</keyword>
<dbReference type="Proteomes" id="UP000637819">
    <property type="component" value="Plasmid pHTS138"/>
</dbReference>
<sequence length="96" mass="10467">MIDLLGRIDEDVRFVDVTHLELGALELVLDGVDLAIVLLVGDAVLDVARDRRLRIRDDLNALVGRRLVSPGTMPLILKISDEGIVPVVVSTRCGAR</sequence>
<gene>
    <name evidence="1" type="ORF">JMJ58_21180</name>
</gene>
<name>A0A8T8E7L5_9EURY</name>
<dbReference type="RefSeq" id="WP_204749505.1">
    <property type="nucleotide sequence ID" value="NZ_CP069189.1"/>
</dbReference>
<organism evidence="1 2">
    <name type="scientific">Haloterrigena salifodinae</name>
    <dbReference type="NCBI Taxonomy" id="2675099"/>
    <lineage>
        <taxon>Archaea</taxon>
        <taxon>Methanobacteriati</taxon>
        <taxon>Methanobacteriota</taxon>
        <taxon>Stenosarchaea group</taxon>
        <taxon>Halobacteria</taxon>
        <taxon>Halobacteriales</taxon>
        <taxon>Natrialbaceae</taxon>
        <taxon>Haloterrigena</taxon>
    </lineage>
</organism>
<dbReference type="EMBL" id="CP069189">
    <property type="protein sequence ID" value="QRV17470.1"/>
    <property type="molecule type" value="Genomic_DNA"/>
</dbReference>
<dbReference type="AlphaFoldDB" id="A0A8T8E7L5"/>
<reference evidence="1 2" key="1">
    <citation type="submission" date="2021-01" db="EMBL/GenBank/DDBJ databases">
        <title>Genome Sequence and Methylation Pattern of Haloterrigena salifodinae BOL5-1, An Extremely Halophilic Archaeon from a Bolivian Salt Mine.</title>
        <authorList>
            <person name="DasSarma P."/>
            <person name="Anton B.P."/>
            <person name="DasSarma S.L."/>
            <person name="von Ehrenheim H.A.L."/>
            <person name="Martinez F.L."/>
            <person name="Guzman D."/>
            <person name="Roberts R.J."/>
            <person name="DasSarma S."/>
        </authorList>
    </citation>
    <scope>NUCLEOTIDE SEQUENCE [LARGE SCALE GENOMIC DNA]</scope>
    <source>
        <strain evidence="1 2">BOL5-1</strain>
        <plasmid evidence="1 2">pHTS138</plasmid>
    </source>
</reference>
<protein>
    <submittedName>
        <fullName evidence="1">Uncharacterized protein</fullName>
    </submittedName>
</protein>
<evidence type="ECO:0000313" key="1">
    <source>
        <dbReference type="EMBL" id="QRV17470.1"/>
    </source>
</evidence>
<accession>A0A8T8E7L5</accession>
<dbReference type="KEGG" id="hsal:JMJ58_21180"/>
<evidence type="ECO:0000313" key="2">
    <source>
        <dbReference type="Proteomes" id="UP000637819"/>
    </source>
</evidence>
<proteinExistence type="predicted"/>
<keyword evidence="2" id="KW-1185">Reference proteome</keyword>
<geneLocation type="plasmid" evidence="1 2">
    <name>pHTS138</name>
</geneLocation>